<organism evidence="1 2">
    <name type="scientific">Streptomyces phaeolivaceus</name>
    <dbReference type="NCBI Taxonomy" id="2653200"/>
    <lineage>
        <taxon>Bacteria</taxon>
        <taxon>Bacillati</taxon>
        <taxon>Actinomycetota</taxon>
        <taxon>Actinomycetes</taxon>
        <taxon>Kitasatosporales</taxon>
        <taxon>Streptomycetaceae</taxon>
        <taxon>Streptomyces</taxon>
    </lineage>
</organism>
<dbReference type="EMBL" id="CP045096">
    <property type="protein sequence ID" value="QFQ99092.1"/>
    <property type="molecule type" value="Genomic_DNA"/>
</dbReference>
<evidence type="ECO:0000313" key="1">
    <source>
        <dbReference type="EMBL" id="QFQ99092.1"/>
    </source>
</evidence>
<proteinExistence type="predicted"/>
<accession>A0A5P8K8E9</accession>
<reference evidence="1 2" key="1">
    <citation type="submission" date="2019-10" db="EMBL/GenBank/DDBJ databases">
        <title>Streptomyces sp. strain GY16 isolated from leaves of Broussonetia papyrifera.</title>
        <authorList>
            <person name="Mo P."/>
        </authorList>
    </citation>
    <scope>NUCLEOTIDE SEQUENCE [LARGE SCALE GENOMIC DNA]</scope>
    <source>
        <strain evidence="1 2">GY16</strain>
    </source>
</reference>
<protein>
    <submittedName>
        <fullName evidence="1">Uncharacterized protein</fullName>
    </submittedName>
</protein>
<dbReference type="KEGG" id="sphv:F9278_26420"/>
<evidence type="ECO:0000313" key="2">
    <source>
        <dbReference type="Proteomes" id="UP000327294"/>
    </source>
</evidence>
<dbReference type="RefSeq" id="WP_152170528.1">
    <property type="nucleotide sequence ID" value="NZ_CP045096.1"/>
</dbReference>
<sequence length="164" mass="17510">MAMVGLFWIAEDGQVYLGARPEGYGCGVRLTRDWVEGLGTGQSAVWGWSEIRSVAVRYVRVRSGARLLASTAVDLVAGGGEAAAAFEVHLVTAESTVELNTMSAAALGGYVRSEYDLSLALLDRIVSGAADVDTLARWGRAHAAEGTPRRERREALLRTWAAEG</sequence>
<keyword evidence="2" id="KW-1185">Reference proteome</keyword>
<dbReference type="Proteomes" id="UP000327294">
    <property type="component" value="Chromosome"/>
</dbReference>
<gene>
    <name evidence="1" type="ORF">F9278_26420</name>
</gene>
<dbReference type="AlphaFoldDB" id="A0A5P8K8E9"/>
<name>A0A5P8K8E9_9ACTN</name>